<dbReference type="Proteomes" id="UP000078542">
    <property type="component" value="Unassembled WGS sequence"/>
</dbReference>
<dbReference type="GO" id="GO:0003676">
    <property type="term" value="F:nucleic acid binding"/>
    <property type="evidence" value="ECO:0007669"/>
    <property type="project" value="InterPro"/>
</dbReference>
<dbReference type="GO" id="GO:0008270">
    <property type="term" value="F:zinc ion binding"/>
    <property type="evidence" value="ECO:0007669"/>
    <property type="project" value="InterPro"/>
</dbReference>
<keyword evidence="3" id="KW-1185">Reference proteome</keyword>
<feature type="region of interest" description="Disordered" evidence="1">
    <location>
        <begin position="251"/>
        <end position="298"/>
    </location>
</feature>
<dbReference type="InterPro" id="IPR036875">
    <property type="entry name" value="Znf_CCHC_sf"/>
</dbReference>
<feature type="compositionally biased region" description="Polar residues" evidence="1">
    <location>
        <begin position="256"/>
        <end position="270"/>
    </location>
</feature>
<accession>A0A151ILJ0</accession>
<reference evidence="2 3" key="1">
    <citation type="submission" date="2016-03" db="EMBL/GenBank/DDBJ databases">
        <title>Cyphomyrmex costatus WGS genome.</title>
        <authorList>
            <person name="Nygaard S."/>
            <person name="Hu H."/>
            <person name="Boomsma J."/>
            <person name="Zhang G."/>
        </authorList>
    </citation>
    <scope>NUCLEOTIDE SEQUENCE [LARGE SCALE GENOMIC DNA]</scope>
    <source>
        <strain evidence="2">MS0001</strain>
        <tissue evidence="2">Whole body</tissue>
    </source>
</reference>
<name>A0A151ILJ0_9HYME</name>
<protein>
    <recommendedName>
        <fullName evidence="4">CCHC-type domain-containing protein</fullName>
    </recommendedName>
</protein>
<evidence type="ECO:0000313" key="3">
    <source>
        <dbReference type="Proteomes" id="UP000078542"/>
    </source>
</evidence>
<dbReference type="EMBL" id="KQ977118">
    <property type="protein sequence ID" value="KYN05599.1"/>
    <property type="molecule type" value="Genomic_DNA"/>
</dbReference>
<proteinExistence type="predicted"/>
<feature type="compositionally biased region" description="Polar residues" evidence="1">
    <location>
        <begin position="334"/>
        <end position="344"/>
    </location>
</feature>
<dbReference type="AlphaFoldDB" id="A0A151ILJ0"/>
<sequence>MNSRAEAFRNVLRSLSDAITNLQIPEFTASTPTHSAPPPLNFGTPIGNSNLLTSPIDATMSPNFATYPKSYIRDALELVPKYDGHNIPVWQFARACKRAKEAVPLVDETLLVRMLRNKLSHHAYLAVEDETHLTVSKFLDTLKRTFGPGRSSNYYRGQLSIAFKKTGEHILDYIGRIKDLRTAIIEGDQTNLDRTLTEIETSAIDSYALEAFFEGLPREYRTELKAEGYTNFAEACSKVITIHKRLEREEARYRNSRNTRNDTGYNNNSAPIRVSPRDTACASSPAPHNNANANAPTGATDNAARKICTYCKNFGHLFNECRKRQFYLNNAGKSHTNTTLTPPVSGNYPEASAKGTTRGLGNVRPVLSLECSPEESTYSEPIMGMYPSSSSILLPSEDQ</sequence>
<feature type="compositionally biased region" description="Low complexity" evidence="1">
    <location>
        <begin position="280"/>
        <end position="298"/>
    </location>
</feature>
<feature type="region of interest" description="Disordered" evidence="1">
    <location>
        <begin position="334"/>
        <end position="359"/>
    </location>
</feature>
<evidence type="ECO:0008006" key="4">
    <source>
        <dbReference type="Google" id="ProtNLM"/>
    </source>
</evidence>
<gene>
    <name evidence="2" type="ORF">ALC62_03470</name>
</gene>
<evidence type="ECO:0000256" key="1">
    <source>
        <dbReference type="SAM" id="MobiDB-lite"/>
    </source>
</evidence>
<evidence type="ECO:0000313" key="2">
    <source>
        <dbReference type="EMBL" id="KYN05599.1"/>
    </source>
</evidence>
<organism evidence="2 3">
    <name type="scientific">Cyphomyrmex costatus</name>
    <dbReference type="NCBI Taxonomy" id="456900"/>
    <lineage>
        <taxon>Eukaryota</taxon>
        <taxon>Metazoa</taxon>
        <taxon>Ecdysozoa</taxon>
        <taxon>Arthropoda</taxon>
        <taxon>Hexapoda</taxon>
        <taxon>Insecta</taxon>
        <taxon>Pterygota</taxon>
        <taxon>Neoptera</taxon>
        <taxon>Endopterygota</taxon>
        <taxon>Hymenoptera</taxon>
        <taxon>Apocrita</taxon>
        <taxon>Aculeata</taxon>
        <taxon>Formicoidea</taxon>
        <taxon>Formicidae</taxon>
        <taxon>Myrmicinae</taxon>
        <taxon>Cyphomyrmex</taxon>
    </lineage>
</organism>
<dbReference type="STRING" id="456900.A0A151ILJ0"/>
<dbReference type="SUPFAM" id="SSF57756">
    <property type="entry name" value="Retrovirus zinc finger-like domains"/>
    <property type="match status" value="1"/>
</dbReference>